<dbReference type="Proteomes" id="UP000246099">
    <property type="component" value="Chromosome"/>
</dbReference>
<protein>
    <recommendedName>
        <fullName evidence="3">Lipocalin-like domain-containing protein</fullName>
    </recommendedName>
</protein>
<sequence length="120" mass="13653">MTATIIFSACNNAPEKQPEHNIVGEWDAHLSYKEKPYVVIGRFKDNGTYDAFIDGKLIVSGKYRTVGDSIYFRDGNCDMDYEGLYKLTYYKDSVSFNALQDTCQERVHGSSGMAMKRVKQ</sequence>
<evidence type="ECO:0000313" key="1">
    <source>
        <dbReference type="EMBL" id="AWO01360.1"/>
    </source>
</evidence>
<evidence type="ECO:0008006" key="3">
    <source>
        <dbReference type="Google" id="ProtNLM"/>
    </source>
</evidence>
<proteinExistence type="predicted"/>
<reference evidence="1 2" key="1">
    <citation type="submission" date="2018-05" db="EMBL/GenBank/DDBJ databases">
        <title>Chitinophaga sp. nov., isolated from rhizosphere soil of Alhagi.</title>
        <authorList>
            <person name="Liu Y."/>
        </authorList>
    </citation>
    <scope>NUCLEOTIDE SEQUENCE [LARGE SCALE GENOMIC DNA]</scope>
    <source>
        <strain evidence="1 2">T22</strain>
    </source>
</reference>
<accession>A0ABM6WBZ4</accession>
<name>A0ABM6WBZ4_9BACT</name>
<keyword evidence="2" id="KW-1185">Reference proteome</keyword>
<dbReference type="EMBL" id="CP029600">
    <property type="protein sequence ID" value="AWO01360.1"/>
    <property type="molecule type" value="Genomic_DNA"/>
</dbReference>
<organism evidence="1 2">
    <name type="scientific">Chitinophaga alhagiae</name>
    <dbReference type="NCBI Taxonomy" id="2203219"/>
    <lineage>
        <taxon>Bacteria</taxon>
        <taxon>Pseudomonadati</taxon>
        <taxon>Bacteroidota</taxon>
        <taxon>Chitinophagia</taxon>
        <taxon>Chitinophagales</taxon>
        <taxon>Chitinophagaceae</taxon>
        <taxon>Chitinophaga</taxon>
    </lineage>
</organism>
<gene>
    <name evidence="1" type="ORF">DLD77_06475</name>
</gene>
<evidence type="ECO:0000313" key="2">
    <source>
        <dbReference type="Proteomes" id="UP000246099"/>
    </source>
</evidence>